<dbReference type="AlphaFoldDB" id="A0A4Y7JB98"/>
<dbReference type="Pfam" id="PF08268">
    <property type="entry name" value="FBA_3"/>
    <property type="match status" value="1"/>
</dbReference>
<organism evidence="2 3">
    <name type="scientific">Papaver somniferum</name>
    <name type="common">Opium poppy</name>
    <dbReference type="NCBI Taxonomy" id="3469"/>
    <lineage>
        <taxon>Eukaryota</taxon>
        <taxon>Viridiplantae</taxon>
        <taxon>Streptophyta</taxon>
        <taxon>Embryophyta</taxon>
        <taxon>Tracheophyta</taxon>
        <taxon>Spermatophyta</taxon>
        <taxon>Magnoliopsida</taxon>
        <taxon>Ranunculales</taxon>
        <taxon>Papaveraceae</taxon>
        <taxon>Papaveroideae</taxon>
        <taxon>Papaver</taxon>
    </lineage>
</organism>
<feature type="domain" description="F-box associated beta-propeller type 3" evidence="1">
    <location>
        <begin position="25"/>
        <end position="137"/>
    </location>
</feature>
<reference evidence="2 3" key="1">
    <citation type="journal article" date="2018" name="Science">
        <title>The opium poppy genome and morphinan production.</title>
        <authorList>
            <person name="Guo L."/>
            <person name="Winzer T."/>
            <person name="Yang X."/>
            <person name="Li Y."/>
            <person name="Ning Z."/>
            <person name="He Z."/>
            <person name="Teodor R."/>
            <person name="Lu Y."/>
            <person name="Bowser T.A."/>
            <person name="Graham I.A."/>
            <person name="Ye K."/>
        </authorList>
    </citation>
    <scope>NUCLEOTIDE SEQUENCE [LARGE SCALE GENOMIC DNA]</scope>
    <source>
        <strain evidence="3">cv. HN1</strain>
        <tissue evidence="2">Leaves</tissue>
    </source>
</reference>
<evidence type="ECO:0000259" key="1">
    <source>
        <dbReference type="Pfam" id="PF08268"/>
    </source>
</evidence>
<dbReference type="NCBIfam" id="TIGR01640">
    <property type="entry name" value="F_box_assoc_1"/>
    <property type="match status" value="1"/>
</dbReference>
<name>A0A4Y7JB98_PAPSO</name>
<dbReference type="InterPro" id="IPR017451">
    <property type="entry name" value="F-box-assoc_interact_dom"/>
</dbReference>
<sequence length="262" mass="30422">MLLSCGVSSRLQYVPLDESSSSAPFKTLDFINDPSGIKIAQSCNGLICCRSNPRPIDDLYSTYYVCNPSTRQYCPIVCESKKHENGFEQLFSVSLAYDPLKSPHYKVVCLWLVSRPMIFAANCQIEIYSSETASWKLSGEVFSRMYRSYMRNDVFWNVYDEMLYMEPKHFGECKGRLYLTLSPVHSPANFEILEMKTDYTGWSKRYVVNLQQVEVEEESPKNMDMSFKEIQNSRRDFQDNVAYQYFPLLARVVVDLENSEEN</sequence>
<dbReference type="InterPro" id="IPR055290">
    <property type="entry name" value="At3g26010-like"/>
</dbReference>
<dbReference type="InterPro" id="IPR013187">
    <property type="entry name" value="F-box-assoc_dom_typ3"/>
</dbReference>
<dbReference type="Proteomes" id="UP000316621">
    <property type="component" value="Chromosome 4"/>
</dbReference>
<evidence type="ECO:0000313" key="3">
    <source>
        <dbReference type="Proteomes" id="UP000316621"/>
    </source>
</evidence>
<evidence type="ECO:0000313" key="2">
    <source>
        <dbReference type="EMBL" id="RZC57280.1"/>
    </source>
</evidence>
<dbReference type="PANTHER" id="PTHR35546:SF134">
    <property type="entry name" value="F-BOX ASSOCIATED DOMAIN-CONTAINING PROTEIN"/>
    <property type="match status" value="1"/>
</dbReference>
<dbReference type="Gramene" id="RZC57280">
    <property type="protein sequence ID" value="RZC57280"/>
    <property type="gene ID" value="C5167_004582"/>
</dbReference>
<dbReference type="PANTHER" id="PTHR35546">
    <property type="entry name" value="F-BOX PROTEIN INTERACTION DOMAIN PROTEIN-RELATED"/>
    <property type="match status" value="1"/>
</dbReference>
<dbReference type="STRING" id="3469.A0A4Y7JB98"/>
<proteinExistence type="predicted"/>
<protein>
    <recommendedName>
        <fullName evidence="1">F-box associated beta-propeller type 3 domain-containing protein</fullName>
    </recommendedName>
</protein>
<gene>
    <name evidence="2" type="ORF">C5167_004582</name>
</gene>
<accession>A0A4Y7JB98</accession>
<dbReference type="EMBL" id="CM010718">
    <property type="protein sequence ID" value="RZC57280.1"/>
    <property type="molecule type" value="Genomic_DNA"/>
</dbReference>
<keyword evidence="3" id="KW-1185">Reference proteome</keyword>